<keyword evidence="4" id="KW-1185">Reference proteome</keyword>
<dbReference type="Gene3D" id="2.30.110.10">
    <property type="entry name" value="Electron Transport, Fmn-binding Protein, Chain A"/>
    <property type="match status" value="1"/>
</dbReference>
<evidence type="ECO:0000256" key="1">
    <source>
        <dbReference type="ARBA" id="ARBA00008710"/>
    </source>
</evidence>
<comment type="similarity">
    <text evidence="1">Belongs to the F420H(2)-dependent quinone reductase family.</text>
</comment>
<dbReference type="Proteomes" id="UP000185511">
    <property type="component" value="Chromosome"/>
</dbReference>
<reference evidence="4" key="1">
    <citation type="submission" date="2016-06" db="EMBL/GenBank/DDBJ databases">
        <title>Complete genome sequence of Actinoalloteichus fjordicus DSM 46855 (=ADI127-17), type strain of the new species Actinoalloteichus fjordicus.</title>
        <authorList>
            <person name="Ruckert C."/>
            <person name="Nouioui I."/>
            <person name="Willmese J."/>
            <person name="van Wezel G."/>
            <person name="Klenk H.-P."/>
            <person name="Kalinowski J."/>
            <person name="Zotchev S.B."/>
        </authorList>
    </citation>
    <scope>NUCLEOTIDE SEQUENCE [LARGE SCALE GENOMIC DNA]</scope>
    <source>
        <strain evidence="4">ADI127-7</strain>
    </source>
</reference>
<dbReference type="GO" id="GO:0070967">
    <property type="term" value="F:coenzyme F420 binding"/>
    <property type="evidence" value="ECO:0007669"/>
    <property type="project" value="TreeGrafter"/>
</dbReference>
<evidence type="ECO:0000313" key="4">
    <source>
        <dbReference type="Proteomes" id="UP000185511"/>
    </source>
</evidence>
<dbReference type="InterPro" id="IPR012349">
    <property type="entry name" value="Split_barrel_FMN-bd"/>
</dbReference>
<accession>A0AAC9L9X5</accession>
<dbReference type="PANTHER" id="PTHR39428:SF3">
    <property type="entry name" value="DEAZAFLAVIN-DEPENDENT NITROREDUCTASE"/>
    <property type="match status" value="1"/>
</dbReference>
<dbReference type="GO" id="GO:0005886">
    <property type="term" value="C:plasma membrane"/>
    <property type="evidence" value="ECO:0007669"/>
    <property type="project" value="TreeGrafter"/>
</dbReference>
<protein>
    <submittedName>
        <fullName evidence="3">Deazaflavin-dependent oxidoreductase, nitroreductase family</fullName>
        <ecNumber evidence="3">1.-.-.-</ecNumber>
    </submittedName>
</protein>
<name>A0AAC9L9X5_9PSEU</name>
<dbReference type="Pfam" id="PF04075">
    <property type="entry name" value="F420H2_quin_red"/>
    <property type="match status" value="1"/>
</dbReference>
<dbReference type="EC" id="1.-.-.-" evidence="3"/>
<organism evidence="3 4">
    <name type="scientific">Actinoalloteichus fjordicus</name>
    <dbReference type="NCBI Taxonomy" id="1612552"/>
    <lineage>
        <taxon>Bacteria</taxon>
        <taxon>Bacillati</taxon>
        <taxon>Actinomycetota</taxon>
        <taxon>Actinomycetes</taxon>
        <taxon>Pseudonocardiales</taxon>
        <taxon>Pseudonocardiaceae</taxon>
        <taxon>Actinoalloteichus</taxon>
    </lineage>
</organism>
<evidence type="ECO:0000256" key="2">
    <source>
        <dbReference type="ARBA" id="ARBA00049106"/>
    </source>
</evidence>
<dbReference type="EMBL" id="CP016076">
    <property type="protein sequence ID" value="APU12722.1"/>
    <property type="molecule type" value="Genomic_DNA"/>
</dbReference>
<proteinExistence type="inferred from homology"/>
<sequence>MPLTGEYAPSTSERTREQVELYESSGGTEGTTLQGLPVIVLTTLGARSGRLRKNALMRVEHEGSYAVVASLGGSPKHPVWYYNLRSEPRAELQDLTVKKDYIAREVTGDEKAVWWKRAVDAFPPYAEYQQKTTREIPVFVLTPAED</sequence>
<dbReference type="PANTHER" id="PTHR39428">
    <property type="entry name" value="F420H(2)-DEPENDENT QUINONE REDUCTASE RV1261C"/>
    <property type="match status" value="1"/>
</dbReference>
<dbReference type="GO" id="GO:0016491">
    <property type="term" value="F:oxidoreductase activity"/>
    <property type="evidence" value="ECO:0007669"/>
    <property type="project" value="UniProtKB-KW"/>
</dbReference>
<dbReference type="RefSeq" id="WP_075738763.1">
    <property type="nucleotide sequence ID" value="NZ_CP016076.1"/>
</dbReference>
<gene>
    <name evidence="3" type="ORF">UA74_03195</name>
</gene>
<dbReference type="InterPro" id="IPR004378">
    <property type="entry name" value="F420H2_quin_Rdtase"/>
</dbReference>
<dbReference type="NCBIfam" id="TIGR00026">
    <property type="entry name" value="hi_GC_TIGR00026"/>
    <property type="match status" value="1"/>
</dbReference>
<comment type="catalytic activity">
    <reaction evidence="2">
        <text>oxidized coenzyme F420-(gamma-L-Glu)(n) + a quinol + H(+) = reduced coenzyme F420-(gamma-L-Glu)(n) + a quinone</text>
        <dbReference type="Rhea" id="RHEA:39663"/>
        <dbReference type="Rhea" id="RHEA-COMP:12939"/>
        <dbReference type="Rhea" id="RHEA-COMP:14378"/>
        <dbReference type="ChEBI" id="CHEBI:15378"/>
        <dbReference type="ChEBI" id="CHEBI:24646"/>
        <dbReference type="ChEBI" id="CHEBI:132124"/>
        <dbReference type="ChEBI" id="CHEBI:133980"/>
        <dbReference type="ChEBI" id="CHEBI:139511"/>
    </reaction>
</comment>
<dbReference type="KEGG" id="acad:UA74_03195"/>
<dbReference type="AlphaFoldDB" id="A0AAC9L9X5"/>
<evidence type="ECO:0000313" key="3">
    <source>
        <dbReference type="EMBL" id="APU12722.1"/>
    </source>
</evidence>
<keyword evidence="3" id="KW-0560">Oxidoreductase</keyword>